<accession>X1JKQ7</accession>
<dbReference type="GO" id="GO:0005886">
    <property type="term" value="C:plasma membrane"/>
    <property type="evidence" value="ECO:0007669"/>
    <property type="project" value="UniProtKB-SubCell"/>
</dbReference>
<evidence type="ECO:0000256" key="1">
    <source>
        <dbReference type="ARBA" id="ARBA00004651"/>
    </source>
</evidence>
<keyword evidence="4 6" id="KW-1133">Transmembrane helix</keyword>
<dbReference type="PANTHER" id="PTHR32196">
    <property type="entry name" value="ABC TRANSPORTER PERMEASE PROTEIN YPHD-RELATED-RELATED"/>
    <property type="match status" value="1"/>
</dbReference>
<feature type="non-terminal residue" evidence="7">
    <location>
        <position position="1"/>
    </location>
</feature>
<keyword evidence="3 6" id="KW-0812">Transmembrane</keyword>
<dbReference type="InterPro" id="IPR001851">
    <property type="entry name" value="ABC_transp_permease"/>
</dbReference>
<organism evidence="7">
    <name type="scientific">marine sediment metagenome</name>
    <dbReference type="NCBI Taxonomy" id="412755"/>
    <lineage>
        <taxon>unclassified sequences</taxon>
        <taxon>metagenomes</taxon>
        <taxon>ecological metagenomes</taxon>
    </lineage>
</organism>
<feature type="transmembrane region" description="Helical" evidence="6">
    <location>
        <begin position="56"/>
        <end position="76"/>
    </location>
</feature>
<feature type="transmembrane region" description="Helical" evidence="6">
    <location>
        <begin position="31"/>
        <end position="50"/>
    </location>
</feature>
<evidence type="ECO:0000256" key="6">
    <source>
        <dbReference type="SAM" id="Phobius"/>
    </source>
</evidence>
<comment type="subcellular location">
    <subcellularLocation>
        <location evidence="1">Cell membrane</location>
        <topology evidence="1">Multi-pass membrane protein</topology>
    </subcellularLocation>
</comment>
<evidence type="ECO:0008006" key="8">
    <source>
        <dbReference type="Google" id="ProtNLM"/>
    </source>
</evidence>
<feature type="transmembrane region" description="Helical" evidence="6">
    <location>
        <begin position="97"/>
        <end position="119"/>
    </location>
</feature>
<name>X1JKQ7_9ZZZZ</name>
<evidence type="ECO:0000256" key="5">
    <source>
        <dbReference type="ARBA" id="ARBA00023136"/>
    </source>
</evidence>
<evidence type="ECO:0000256" key="3">
    <source>
        <dbReference type="ARBA" id="ARBA00022692"/>
    </source>
</evidence>
<keyword evidence="5 6" id="KW-0472">Membrane</keyword>
<comment type="caution">
    <text evidence="7">The sequence shown here is derived from an EMBL/GenBank/DDBJ whole genome shotgun (WGS) entry which is preliminary data.</text>
</comment>
<feature type="transmembrane region" description="Helical" evidence="6">
    <location>
        <begin position="6"/>
        <end position="24"/>
    </location>
</feature>
<keyword evidence="2" id="KW-1003">Cell membrane</keyword>
<evidence type="ECO:0000313" key="7">
    <source>
        <dbReference type="EMBL" id="GAH94657.1"/>
    </source>
</evidence>
<feature type="non-terminal residue" evidence="7">
    <location>
        <position position="120"/>
    </location>
</feature>
<dbReference type="EMBL" id="BARU01046910">
    <property type="protein sequence ID" value="GAH94657.1"/>
    <property type="molecule type" value="Genomic_DNA"/>
</dbReference>
<sequence>SGEIDLSVGASYAFSAVITGLAMTNGFTIGSSIIVGMLAGLVVGIVNGILATYGRIPSLIVTLGMLSVVRGAALILSRGLPISLSGRTVIDPNLDKFLFIGQGKIFDTIPMMSIFLLAIV</sequence>
<proteinExistence type="predicted"/>
<evidence type="ECO:0000256" key="2">
    <source>
        <dbReference type="ARBA" id="ARBA00022475"/>
    </source>
</evidence>
<dbReference type="GO" id="GO:0022857">
    <property type="term" value="F:transmembrane transporter activity"/>
    <property type="evidence" value="ECO:0007669"/>
    <property type="project" value="InterPro"/>
</dbReference>
<evidence type="ECO:0000256" key="4">
    <source>
        <dbReference type="ARBA" id="ARBA00022989"/>
    </source>
</evidence>
<reference evidence="7" key="1">
    <citation type="journal article" date="2014" name="Front. Microbiol.">
        <title>High frequency of phylogenetically diverse reductive dehalogenase-homologous genes in deep subseafloor sedimentary metagenomes.</title>
        <authorList>
            <person name="Kawai M."/>
            <person name="Futagami T."/>
            <person name="Toyoda A."/>
            <person name="Takaki Y."/>
            <person name="Nishi S."/>
            <person name="Hori S."/>
            <person name="Arai W."/>
            <person name="Tsubouchi T."/>
            <person name="Morono Y."/>
            <person name="Uchiyama I."/>
            <person name="Ito T."/>
            <person name="Fujiyama A."/>
            <person name="Inagaki F."/>
            <person name="Takami H."/>
        </authorList>
    </citation>
    <scope>NUCLEOTIDE SEQUENCE</scope>
    <source>
        <strain evidence="7">Expedition CK06-06</strain>
    </source>
</reference>
<dbReference type="PANTHER" id="PTHR32196:SF72">
    <property type="entry name" value="RIBOSE IMPORT PERMEASE PROTEIN RBSC"/>
    <property type="match status" value="1"/>
</dbReference>
<dbReference type="AlphaFoldDB" id="X1JKQ7"/>
<protein>
    <recommendedName>
        <fullName evidence="8">ABC transporter permease</fullName>
    </recommendedName>
</protein>
<dbReference type="Pfam" id="PF02653">
    <property type="entry name" value="BPD_transp_2"/>
    <property type="match status" value="1"/>
</dbReference>
<gene>
    <name evidence="7" type="ORF">S03H2_70541</name>
</gene>